<dbReference type="PANTHER" id="PTHR30329">
    <property type="entry name" value="STATOR ELEMENT OF FLAGELLAR MOTOR COMPLEX"/>
    <property type="match status" value="1"/>
</dbReference>
<evidence type="ECO:0000313" key="9">
    <source>
        <dbReference type="Proteomes" id="UP001221366"/>
    </source>
</evidence>
<evidence type="ECO:0000256" key="3">
    <source>
        <dbReference type="ARBA" id="ARBA00023237"/>
    </source>
</evidence>
<evidence type="ECO:0000256" key="5">
    <source>
        <dbReference type="PROSITE-ProRule" id="PRU00473"/>
    </source>
</evidence>
<evidence type="ECO:0000256" key="1">
    <source>
        <dbReference type="ARBA" id="ARBA00004442"/>
    </source>
</evidence>
<dbReference type="InterPro" id="IPR036737">
    <property type="entry name" value="OmpA-like_sf"/>
</dbReference>
<organism evidence="8 9">
    <name type="scientific">Flagellimonas yonaguniensis</name>
    <dbReference type="NCBI Taxonomy" id="3031325"/>
    <lineage>
        <taxon>Bacteria</taxon>
        <taxon>Pseudomonadati</taxon>
        <taxon>Bacteroidota</taxon>
        <taxon>Flavobacteriia</taxon>
        <taxon>Flavobacteriales</taxon>
        <taxon>Flavobacteriaceae</taxon>
        <taxon>Flagellimonas</taxon>
    </lineage>
</organism>
<keyword evidence="6" id="KW-0732">Signal</keyword>
<dbReference type="PRINTS" id="PR01021">
    <property type="entry name" value="OMPADOMAIN"/>
</dbReference>
<keyword evidence="2 5" id="KW-0472">Membrane</keyword>
<dbReference type="CDD" id="cd07185">
    <property type="entry name" value="OmpA_C-like"/>
    <property type="match status" value="1"/>
</dbReference>
<feature type="chain" id="PRO_5047373372" evidence="6">
    <location>
        <begin position="22"/>
        <end position="644"/>
    </location>
</feature>
<keyword evidence="4" id="KW-0802">TPR repeat</keyword>
<dbReference type="SUPFAM" id="SSF49464">
    <property type="entry name" value="Carboxypeptidase regulatory domain-like"/>
    <property type="match status" value="1"/>
</dbReference>
<feature type="repeat" description="TPR" evidence="4">
    <location>
        <begin position="56"/>
        <end position="89"/>
    </location>
</feature>
<dbReference type="Gene3D" id="2.60.40.1120">
    <property type="entry name" value="Carboxypeptidase-like, regulatory domain"/>
    <property type="match status" value="1"/>
</dbReference>
<dbReference type="Gene3D" id="3.30.1330.60">
    <property type="entry name" value="OmpA-like domain"/>
    <property type="match status" value="1"/>
</dbReference>
<dbReference type="Proteomes" id="UP001221366">
    <property type="component" value="Unassembled WGS sequence"/>
</dbReference>
<dbReference type="InterPro" id="IPR019734">
    <property type="entry name" value="TPR_rpt"/>
</dbReference>
<protein>
    <submittedName>
        <fullName evidence="8">OmpA family protein</fullName>
    </submittedName>
</protein>
<dbReference type="InterPro" id="IPR050330">
    <property type="entry name" value="Bact_OuterMem_StrucFunc"/>
</dbReference>
<dbReference type="SUPFAM" id="SSF103088">
    <property type="entry name" value="OmpA-like"/>
    <property type="match status" value="1"/>
</dbReference>
<dbReference type="InterPro" id="IPR006665">
    <property type="entry name" value="OmpA-like"/>
</dbReference>
<proteinExistence type="predicted"/>
<dbReference type="SUPFAM" id="SSF82171">
    <property type="entry name" value="DPP6 N-terminal domain-like"/>
    <property type="match status" value="1"/>
</dbReference>
<dbReference type="SUPFAM" id="SSF48452">
    <property type="entry name" value="TPR-like"/>
    <property type="match status" value="1"/>
</dbReference>
<dbReference type="Pfam" id="PF07676">
    <property type="entry name" value="PD40"/>
    <property type="match status" value="2"/>
</dbReference>
<comment type="caution">
    <text evidence="8">The sequence shown here is derived from an EMBL/GenBank/DDBJ whole genome shotgun (WGS) entry which is preliminary data.</text>
</comment>
<dbReference type="InterPro" id="IPR011990">
    <property type="entry name" value="TPR-like_helical_dom_sf"/>
</dbReference>
<dbReference type="RefSeq" id="WP_275616439.1">
    <property type="nucleotide sequence ID" value="NZ_JARFVB010000009.1"/>
</dbReference>
<dbReference type="Pfam" id="PF00691">
    <property type="entry name" value="OmpA"/>
    <property type="match status" value="1"/>
</dbReference>
<evidence type="ECO:0000313" key="8">
    <source>
        <dbReference type="EMBL" id="MDF0717288.1"/>
    </source>
</evidence>
<accession>A0ABT5Y1H0</accession>
<dbReference type="Gene3D" id="1.25.40.10">
    <property type="entry name" value="Tetratricopeptide repeat domain"/>
    <property type="match status" value="1"/>
</dbReference>
<keyword evidence="9" id="KW-1185">Reference proteome</keyword>
<name>A0ABT5Y1H0_9FLAO</name>
<gene>
    <name evidence="8" type="ORF">PY092_14080</name>
</gene>
<dbReference type="InterPro" id="IPR011042">
    <property type="entry name" value="6-blade_b-propeller_TolB-like"/>
</dbReference>
<keyword evidence="3" id="KW-0998">Cell outer membrane</keyword>
<feature type="signal peptide" evidence="6">
    <location>
        <begin position="1"/>
        <end position="21"/>
    </location>
</feature>
<evidence type="ECO:0000256" key="6">
    <source>
        <dbReference type="SAM" id="SignalP"/>
    </source>
</evidence>
<dbReference type="EMBL" id="JARFVB010000009">
    <property type="protein sequence ID" value="MDF0717288.1"/>
    <property type="molecule type" value="Genomic_DNA"/>
</dbReference>
<dbReference type="Gene3D" id="2.120.10.30">
    <property type="entry name" value="TolB, C-terminal domain"/>
    <property type="match status" value="1"/>
</dbReference>
<dbReference type="InterPro" id="IPR008969">
    <property type="entry name" value="CarboxyPept-like_regulatory"/>
</dbReference>
<dbReference type="PROSITE" id="PS50005">
    <property type="entry name" value="TPR"/>
    <property type="match status" value="1"/>
</dbReference>
<reference evidence="8 9" key="1">
    <citation type="submission" date="2023-03" db="EMBL/GenBank/DDBJ databases">
        <title>Muricauda XX sp. nov. and Muricauda XXX sp. nov., two novel species isolated from Okinawa Trough.</title>
        <authorList>
            <person name="Cao W."/>
            <person name="Deng X."/>
        </authorList>
    </citation>
    <scope>NUCLEOTIDE SEQUENCE [LARGE SCALE GENOMIC DNA]</scope>
    <source>
        <strain evidence="8 9">334s03</strain>
    </source>
</reference>
<comment type="subcellular location">
    <subcellularLocation>
        <location evidence="1">Cell outer membrane</location>
    </subcellularLocation>
</comment>
<evidence type="ECO:0000259" key="7">
    <source>
        <dbReference type="PROSITE" id="PS51123"/>
    </source>
</evidence>
<evidence type="ECO:0000256" key="2">
    <source>
        <dbReference type="ARBA" id="ARBA00023136"/>
    </source>
</evidence>
<dbReference type="InterPro" id="IPR006664">
    <property type="entry name" value="OMP_bac"/>
</dbReference>
<sequence length="644" mass="72871">MKRRTIIGMLSVFLLMGGAFAQENKIKKANEEFENYDYIDARKIYLNVVGDGYESAQVFEKLGDTYYFNSEYPEANKWYGKLIDSYPDEIEPEYYFRAAQTLKSVGKYEEAKIMVEKFTAASNNSNLAQTQMNNWESFEQLANSQNKKFKVTNITTELSGSDFGPSFYGNNIVFASSSINTEGNKIHDWNGLPYLDLFEAEIDVDGSLKNVKQLQGDIKSPYHESSAVFTKDGQTVYFTRNNYIDGKKKRGKKRLVSLKIYKATKNDDGTWGNVKELPFNDDSYSVAHPALNLEETRLYFSSDMDGSLGKSDIWYVDILKNGSYGEPTNLGPIINTEERETFPFISDENRLYFSSDGHVGLGGLDIFRTSHNDSEGFYAVTNLEQPINSHQDDFGFIVKEKEKIGYLSSNREGNGGSSSDDIYLLTENCNPVIYGAITDAKTGEPLEGSKVYLMDGNNQVVSQGITEANGNYQFEDDMDCEKQYVVRASNEQKEYEPVEKVVMTPQGSMMLQVDLALTPPDCPVNDLGCRLDLQPIYFDFDKHNIRPDAEVELAKILQAMKEYPQLNIHIESHTDSRGNDAYNMQLSERRAKSTLEWLVEKGIDGDRLSSKGYGESQLINNCSNGVNCSEEAHQLNRRSMFIIQ</sequence>
<dbReference type="PANTHER" id="PTHR30329:SF21">
    <property type="entry name" value="LIPOPROTEIN YIAD-RELATED"/>
    <property type="match status" value="1"/>
</dbReference>
<evidence type="ECO:0000256" key="4">
    <source>
        <dbReference type="PROSITE-ProRule" id="PRU00339"/>
    </source>
</evidence>
<dbReference type="PROSITE" id="PS51123">
    <property type="entry name" value="OMPA_2"/>
    <property type="match status" value="1"/>
</dbReference>
<dbReference type="InterPro" id="IPR011659">
    <property type="entry name" value="WD40"/>
</dbReference>
<feature type="domain" description="OmpA-like" evidence="7">
    <location>
        <begin position="525"/>
        <end position="644"/>
    </location>
</feature>